<name>A0A916SRB2_9MICO</name>
<dbReference type="InterPro" id="IPR009057">
    <property type="entry name" value="Homeodomain-like_sf"/>
</dbReference>
<dbReference type="InterPro" id="IPR001647">
    <property type="entry name" value="HTH_TetR"/>
</dbReference>
<dbReference type="PROSITE" id="PS50977">
    <property type="entry name" value="HTH_TETR_2"/>
    <property type="match status" value="1"/>
</dbReference>
<dbReference type="InterPro" id="IPR050109">
    <property type="entry name" value="HTH-type_TetR-like_transc_reg"/>
</dbReference>
<accession>A0A916SRB2</accession>
<dbReference type="RefSeq" id="WP_188511473.1">
    <property type="nucleotide sequence ID" value="NZ_BMGB01000002.1"/>
</dbReference>
<comment type="caution">
    <text evidence="4">The sequence shown here is derived from an EMBL/GenBank/DDBJ whole genome shotgun (WGS) entry which is preliminary data.</text>
</comment>
<proteinExistence type="predicted"/>
<feature type="domain" description="HTH tetR-type" evidence="3">
    <location>
        <begin position="6"/>
        <end position="66"/>
    </location>
</feature>
<keyword evidence="5" id="KW-1185">Reference proteome</keyword>
<dbReference type="PRINTS" id="PR00455">
    <property type="entry name" value="HTHTETR"/>
</dbReference>
<evidence type="ECO:0000256" key="2">
    <source>
        <dbReference type="PROSITE-ProRule" id="PRU00335"/>
    </source>
</evidence>
<evidence type="ECO:0000313" key="5">
    <source>
        <dbReference type="Proteomes" id="UP000606922"/>
    </source>
</evidence>
<protein>
    <submittedName>
        <fullName evidence="4">Regulatory protein, TetR family</fullName>
    </submittedName>
</protein>
<dbReference type="EMBL" id="BMGB01000002">
    <property type="protein sequence ID" value="GGB12706.1"/>
    <property type="molecule type" value="Genomic_DNA"/>
</dbReference>
<dbReference type="GO" id="GO:0006355">
    <property type="term" value="P:regulation of DNA-templated transcription"/>
    <property type="evidence" value="ECO:0007669"/>
    <property type="project" value="UniProtKB-ARBA"/>
</dbReference>
<reference evidence="4" key="2">
    <citation type="submission" date="2020-09" db="EMBL/GenBank/DDBJ databases">
        <authorList>
            <person name="Sun Q."/>
            <person name="Zhou Y."/>
        </authorList>
    </citation>
    <scope>NUCLEOTIDE SEQUENCE</scope>
    <source>
        <strain evidence="4">CGMCC 1.12813</strain>
    </source>
</reference>
<dbReference type="InterPro" id="IPR036271">
    <property type="entry name" value="Tet_transcr_reg_TetR-rel_C_sf"/>
</dbReference>
<evidence type="ECO:0000259" key="3">
    <source>
        <dbReference type="PROSITE" id="PS50977"/>
    </source>
</evidence>
<dbReference type="Proteomes" id="UP000606922">
    <property type="component" value="Unassembled WGS sequence"/>
</dbReference>
<dbReference type="GO" id="GO:0003677">
    <property type="term" value="F:DNA binding"/>
    <property type="evidence" value="ECO:0007669"/>
    <property type="project" value="UniProtKB-UniRule"/>
</dbReference>
<dbReference type="PANTHER" id="PTHR30328:SF54">
    <property type="entry name" value="HTH-TYPE TRANSCRIPTIONAL REPRESSOR SCO4008"/>
    <property type="match status" value="1"/>
</dbReference>
<dbReference type="InterPro" id="IPR041467">
    <property type="entry name" value="Sco4008_C"/>
</dbReference>
<feature type="DNA-binding region" description="H-T-H motif" evidence="2">
    <location>
        <begin position="29"/>
        <end position="48"/>
    </location>
</feature>
<organism evidence="4 5">
    <name type="scientific">Conyzicola nivalis</name>
    <dbReference type="NCBI Taxonomy" id="1477021"/>
    <lineage>
        <taxon>Bacteria</taxon>
        <taxon>Bacillati</taxon>
        <taxon>Actinomycetota</taxon>
        <taxon>Actinomycetes</taxon>
        <taxon>Micrococcales</taxon>
        <taxon>Microbacteriaceae</taxon>
        <taxon>Conyzicola</taxon>
    </lineage>
</organism>
<dbReference type="Pfam" id="PF17926">
    <property type="entry name" value="TetR_C_21"/>
    <property type="match status" value="1"/>
</dbReference>
<dbReference type="AlphaFoldDB" id="A0A916SRB2"/>
<reference evidence="4" key="1">
    <citation type="journal article" date="2014" name="Int. J. Syst. Evol. Microbiol.">
        <title>Complete genome sequence of Corynebacterium casei LMG S-19264T (=DSM 44701T), isolated from a smear-ripened cheese.</title>
        <authorList>
            <consortium name="US DOE Joint Genome Institute (JGI-PGF)"/>
            <person name="Walter F."/>
            <person name="Albersmeier A."/>
            <person name="Kalinowski J."/>
            <person name="Ruckert C."/>
        </authorList>
    </citation>
    <scope>NUCLEOTIDE SEQUENCE</scope>
    <source>
        <strain evidence="4">CGMCC 1.12813</strain>
    </source>
</reference>
<sequence length="188" mass="20338">MRIDGEATKERILVAAGSEFAEFGLAGARVDRIAAAANASKERLYAYFGDKRALFVAVLNHHMDEVMASIPVDSGDLPGFVGTIFDFAHAHPEHFRMMDWARLGGDFDLVPAVPASVIERDSAAIVEAQARGLVDPEWDAHELFTLLFTIATSSMRLEGVSQIADDADEAVARRRASAVRAATKLIAP</sequence>
<dbReference type="SUPFAM" id="SSF48498">
    <property type="entry name" value="Tetracyclin repressor-like, C-terminal domain"/>
    <property type="match status" value="1"/>
</dbReference>
<dbReference type="Pfam" id="PF00440">
    <property type="entry name" value="TetR_N"/>
    <property type="match status" value="1"/>
</dbReference>
<dbReference type="PANTHER" id="PTHR30328">
    <property type="entry name" value="TRANSCRIPTIONAL REPRESSOR"/>
    <property type="match status" value="1"/>
</dbReference>
<dbReference type="SUPFAM" id="SSF46689">
    <property type="entry name" value="Homeodomain-like"/>
    <property type="match status" value="1"/>
</dbReference>
<gene>
    <name evidence="4" type="ORF">GCM10010979_28850</name>
</gene>
<evidence type="ECO:0000256" key="1">
    <source>
        <dbReference type="ARBA" id="ARBA00023125"/>
    </source>
</evidence>
<evidence type="ECO:0000313" key="4">
    <source>
        <dbReference type="EMBL" id="GGB12706.1"/>
    </source>
</evidence>
<keyword evidence="1 2" id="KW-0238">DNA-binding</keyword>
<dbReference type="Gene3D" id="1.10.357.10">
    <property type="entry name" value="Tetracycline Repressor, domain 2"/>
    <property type="match status" value="1"/>
</dbReference>